<organism evidence="3 4">
    <name type="scientific">Paractinoplanes rhizophilus</name>
    <dbReference type="NCBI Taxonomy" id="1416877"/>
    <lineage>
        <taxon>Bacteria</taxon>
        <taxon>Bacillati</taxon>
        <taxon>Actinomycetota</taxon>
        <taxon>Actinomycetes</taxon>
        <taxon>Micromonosporales</taxon>
        <taxon>Micromonosporaceae</taxon>
        <taxon>Paractinoplanes</taxon>
    </lineage>
</organism>
<dbReference type="InterPro" id="IPR036514">
    <property type="entry name" value="SGNH_hydro_sf"/>
</dbReference>
<dbReference type="InterPro" id="IPR013830">
    <property type="entry name" value="SGNH_hydro"/>
</dbReference>
<dbReference type="CDD" id="cd01833">
    <property type="entry name" value="XynB_like"/>
    <property type="match status" value="1"/>
</dbReference>
<dbReference type="InterPro" id="IPR051532">
    <property type="entry name" value="Ester_Hydrolysis_Enzymes"/>
</dbReference>
<accession>A0ABW2HW75</accession>
<keyword evidence="4" id="KW-1185">Reference proteome</keyword>
<gene>
    <name evidence="3" type="ORF">ACFQS1_17760</name>
</gene>
<dbReference type="EC" id="3.1.-.-" evidence="3"/>
<keyword evidence="1" id="KW-0732">Signal</keyword>
<dbReference type="SUPFAM" id="SSF52266">
    <property type="entry name" value="SGNH hydrolase"/>
    <property type="match status" value="1"/>
</dbReference>
<feature type="chain" id="PRO_5045693166" evidence="1">
    <location>
        <begin position="29"/>
        <end position="251"/>
    </location>
</feature>
<protein>
    <submittedName>
        <fullName evidence="3">SGNH/GDSL hydrolase family protein</fullName>
        <ecNumber evidence="3">3.1.-.-</ecNumber>
    </submittedName>
</protein>
<feature type="domain" description="SGNH hydrolase-type esterase" evidence="2">
    <location>
        <begin position="59"/>
        <end position="224"/>
    </location>
</feature>
<reference evidence="4" key="1">
    <citation type="journal article" date="2019" name="Int. J. Syst. Evol. Microbiol.">
        <title>The Global Catalogue of Microorganisms (GCM) 10K type strain sequencing project: providing services to taxonomists for standard genome sequencing and annotation.</title>
        <authorList>
            <consortium name="The Broad Institute Genomics Platform"/>
            <consortium name="The Broad Institute Genome Sequencing Center for Infectious Disease"/>
            <person name="Wu L."/>
            <person name="Ma J."/>
        </authorList>
    </citation>
    <scope>NUCLEOTIDE SEQUENCE [LARGE SCALE GENOMIC DNA]</scope>
    <source>
        <strain evidence="4">XZYJT-10</strain>
    </source>
</reference>
<dbReference type="GO" id="GO:0016787">
    <property type="term" value="F:hydrolase activity"/>
    <property type="evidence" value="ECO:0007669"/>
    <property type="project" value="UniProtKB-KW"/>
</dbReference>
<dbReference type="PANTHER" id="PTHR30383:SF5">
    <property type="entry name" value="SGNH HYDROLASE-TYPE ESTERASE DOMAIN-CONTAINING PROTEIN"/>
    <property type="match status" value="1"/>
</dbReference>
<feature type="signal peptide" evidence="1">
    <location>
        <begin position="1"/>
        <end position="28"/>
    </location>
</feature>
<proteinExistence type="predicted"/>
<name>A0ABW2HW75_9ACTN</name>
<evidence type="ECO:0000256" key="1">
    <source>
        <dbReference type="SAM" id="SignalP"/>
    </source>
</evidence>
<evidence type="ECO:0000313" key="3">
    <source>
        <dbReference type="EMBL" id="MFC7275840.1"/>
    </source>
</evidence>
<comment type="caution">
    <text evidence="3">The sequence shown here is derived from an EMBL/GenBank/DDBJ whole genome shotgun (WGS) entry which is preliminary data.</text>
</comment>
<dbReference type="Proteomes" id="UP001596548">
    <property type="component" value="Unassembled WGS sequence"/>
</dbReference>
<dbReference type="EMBL" id="JBHTBJ010000011">
    <property type="protein sequence ID" value="MFC7275840.1"/>
    <property type="molecule type" value="Genomic_DNA"/>
</dbReference>
<keyword evidence="3" id="KW-0378">Hydrolase</keyword>
<dbReference type="PANTHER" id="PTHR30383">
    <property type="entry name" value="THIOESTERASE 1/PROTEASE 1/LYSOPHOSPHOLIPASE L1"/>
    <property type="match status" value="1"/>
</dbReference>
<dbReference type="Pfam" id="PF13472">
    <property type="entry name" value="Lipase_GDSL_2"/>
    <property type="match status" value="1"/>
</dbReference>
<dbReference type="RefSeq" id="WP_378969404.1">
    <property type="nucleotide sequence ID" value="NZ_JBHTBJ010000011.1"/>
</dbReference>
<sequence length="251" mass="26727">MRLTIRSRALATALTVVAALAPASPALASSLAASPAAASPAAASAGFSAGDAGLRVMPLGDSITFGKGDPSENGYRAALRAWLDPPVEFVGSQVNGATAHEGHPGWRIAQLTERIDGWMAGSRPDVVLLDIGTNDLLHHDHIDQAPDRLAELIDHIVAANPEVRILLAELLVVDRGHEADFAWYNSTLPVVAALYPDNVTLVDMARVPVANTVDHVHPNELGYRQMAYQWYEALRGVLPQGRDLSPVTSPF</sequence>
<evidence type="ECO:0000313" key="4">
    <source>
        <dbReference type="Proteomes" id="UP001596548"/>
    </source>
</evidence>
<dbReference type="Gene3D" id="3.40.50.1110">
    <property type="entry name" value="SGNH hydrolase"/>
    <property type="match status" value="1"/>
</dbReference>
<evidence type="ECO:0000259" key="2">
    <source>
        <dbReference type="Pfam" id="PF13472"/>
    </source>
</evidence>